<feature type="non-terminal residue" evidence="1">
    <location>
        <position position="198"/>
    </location>
</feature>
<organism evidence="1 2">
    <name type="scientific">Dentiscutata heterogama</name>
    <dbReference type="NCBI Taxonomy" id="1316150"/>
    <lineage>
        <taxon>Eukaryota</taxon>
        <taxon>Fungi</taxon>
        <taxon>Fungi incertae sedis</taxon>
        <taxon>Mucoromycota</taxon>
        <taxon>Glomeromycotina</taxon>
        <taxon>Glomeromycetes</taxon>
        <taxon>Diversisporales</taxon>
        <taxon>Gigasporaceae</taxon>
        <taxon>Dentiscutata</taxon>
    </lineage>
</organism>
<sequence>MLGKVFIIFMLQGMLSGNAVTFQILDVLTISYIKNSLNFYDDCIKYLKDVGNLISRMVACKALKWSTNDNPPISFSDMNDIDYLVTTNPHDPDYCNKENLTKNLVQCNDTKHNPYRYTKIPSSINPSRNPITYKYESANIYTENPIFIGVFPQTCLYVDGKMFSKQEQTDLGQFILYGGHQSDPSKLSKDGHGKIAPS</sequence>
<dbReference type="Proteomes" id="UP000789702">
    <property type="component" value="Unassembled WGS sequence"/>
</dbReference>
<evidence type="ECO:0000313" key="2">
    <source>
        <dbReference type="Proteomes" id="UP000789702"/>
    </source>
</evidence>
<reference evidence="1" key="1">
    <citation type="submission" date="2021-06" db="EMBL/GenBank/DDBJ databases">
        <authorList>
            <person name="Kallberg Y."/>
            <person name="Tangrot J."/>
            <person name="Rosling A."/>
        </authorList>
    </citation>
    <scope>NUCLEOTIDE SEQUENCE</scope>
    <source>
        <strain evidence="1">IL203A</strain>
    </source>
</reference>
<protein>
    <submittedName>
        <fullName evidence="1">11261_t:CDS:1</fullName>
    </submittedName>
</protein>
<accession>A0ACA9N368</accession>
<comment type="caution">
    <text evidence="1">The sequence shown here is derived from an EMBL/GenBank/DDBJ whole genome shotgun (WGS) entry which is preliminary data.</text>
</comment>
<evidence type="ECO:0000313" key="1">
    <source>
        <dbReference type="EMBL" id="CAG8628706.1"/>
    </source>
</evidence>
<keyword evidence="2" id="KW-1185">Reference proteome</keyword>
<dbReference type="EMBL" id="CAJVPU010013009">
    <property type="protein sequence ID" value="CAG8628706.1"/>
    <property type="molecule type" value="Genomic_DNA"/>
</dbReference>
<proteinExistence type="predicted"/>
<name>A0ACA9N368_9GLOM</name>
<gene>
    <name evidence="1" type="ORF">DHETER_LOCUS8314</name>
</gene>